<proteinExistence type="inferred from homology"/>
<dbReference type="PANTHER" id="PTHR46776">
    <property type="entry name" value="CYCLIN-DEPENDENT KINASE INHIBITOR 4-RELATED"/>
    <property type="match status" value="1"/>
</dbReference>
<keyword evidence="8" id="KW-1185">Reference proteome</keyword>
<dbReference type="Proteomes" id="UP001345219">
    <property type="component" value="Chromosome 13"/>
</dbReference>
<keyword evidence="3" id="KW-0649">Protein kinase inhibitor</keyword>
<accession>A0AAN7LAK8</accession>
<dbReference type="AlphaFoldDB" id="A0AAN7LAK8"/>
<evidence type="ECO:0000313" key="7">
    <source>
        <dbReference type="EMBL" id="KAK4781059.1"/>
    </source>
</evidence>
<evidence type="ECO:0000256" key="4">
    <source>
        <dbReference type="ARBA" id="ARBA00023306"/>
    </source>
</evidence>
<evidence type="ECO:0000256" key="1">
    <source>
        <dbReference type="ARBA" id="ARBA00004642"/>
    </source>
</evidence>
<dbReference type="Pfam" id="PF02234">
    <property type="entry name" value="CDI"/>
    <property type="match status" value="1"/>
</dbReference>
<protein>
    <recommendedName>
        <fullName evidence="6">Cyclin-dependent kinase inhibitor domain-containing protein</fullName>
    </recommendedName>
</protein>
<dbReference type="InterPro" id="IPR044275">
    <property type="entry name" value="KRP"/>
</dbReference>
<dbReference type="GO" id="GO:0005654">
    <property type="term" value="C:nucleoplasm"/>
    <property type="evidence" value="ECO:0007669"/>
    <property type="project" value="UniProtKB-SubCell"/>
</dbReference>
<evidence type="ECO:0000259" key="6">
    <source>
        <dbReference type="Pfam" id="PF02234"/>
    </source>
</evidence>
<comment type="similarity">
    <text evidence="2">Belongs to the CDI family. ICK/KRP subfamily.</text>
</comment>
<gene>
    <name evidence="7" type="ORF">SAY87_017165</name>
</gene>
<feature type="compositionally biased region" description="Basic and acidic residues" evidence="5">
    <location>
        <begin position="138"/>
        <end position="147"/>
    </location>
</feature>
<dbReference type="Gene3D" id="4.10.365.10">
    <property type="entry name" value="p27"/>
    <property type="match status" value="1"/>
</dbReference>
<comment type="caution">
    <text evidence="7">The sequence shown here is derived from an EMBL/GenBank/DDBJ whole genome shotgun (WGS) entry which is preliminary data.</text>
</comment>
<dbReference type="InterPro" id="IPR044898">
    <property type="entry name" value="CDI_dom_sf"/>
</dbReference>
<dbReference type="EMBL" id="JAXIOK010000001">
    <property type="protein sequence ID" value="KAK4781059.1"/>
    <property type="molecule type" value="Genomic_DNA"/>
</dbReference>
<reference evidence="7 8" key="1">
    <citation type="journal article" date="2023" name="Hortic Res">
        <title>Pangenome of water caltrop reveals structural variations and asymmetric subgenome divergence after allopolyploidization.</title>
        <authorList>
            <person name="Zhang X."/>
            <person name="Chen Y."/>
            <person name="Wang L."/>
            <person name="Yuan Y."/>
            <person name="Fang M."/>
            <person name="Shi L."/>
            <person name="Lu R."/>
            <person name="Comes H.P."/>
            <person name="Ma Y."/>
            <person name="Chen Y."/>
            <person name="Huang G."/>
            <person name="Zhou Y."/>
            <person name="Zheng Z."/>
            <person name="Qiu Y."/>
        </authorList>
    </citation>
    <scope>NUCLEOTIDE SEQUENCE [LARGE SCALE GENOMIC DNA]</scope>
    <source>
        <tissue evidence="7">Roots</tissue>
    </source>
</reference>
<evidence type="ECO:0000256" key="5">
    <source>
        <dbReference type="SAM" id="MobiDB-lite"/>
    </source>
</evidence>
<organism evidence="7 8">
    <name type="scientific">Trapa incisa</name>
    <dbReference type="NCBI Taxonomy" id="236973"/>
    <lineage>
        <taxon>Eukaryota</taxon>
        <taxon>Viridiplantae</taxon>
        <taxon>Streptophyta</taxon>
        <taxon>Embryophyta</taxon>
        <taxon>Tracheophyta</taxon>
        <taxon>Spermatophyta</taxon>
        <taxon>Magnoliopsida</taxon>
        <taxon>eudicotyledons</taxon>
        <taxon>Gunneridae</taxon>
        <taxon>Pentapetalae</taxon>
        <taxon>rosids</taxon>
        <taxon>malvids</taxon>
        <taxon>Myrtales</taxon>
        <taxon>Lythraceae</taxon>
        <taxon>Trapa</taxon>
    </lineage>
</organism>
<comment type="subcellular location">
    <subcellularLocation>
        <location evidence="1">Nucleus</location>
        <location evidence="1">Nucleoplasm</location>
    </subcellularLocation>
</comment>
<feature type="region of interest" description="Disordered" evidence="5">
    <location>
        <begin position="126"/>
        <end position="192"/>
    </location>
</feature>
<keyword evidence="4" id="KW-0131">Cell cycle</keyword>
<dbReference type="InterPro" id="IPR003175">
    <property type="entry name" value="CDI_dom"/>
</dbReference>
<evidence type="ECO:0000256" key="2">
    <source>
        <dbReference type="ARBA" id="ARBA00010274"/>
    </source>
</evidence>
<name>A0AAN7LAK8_9MYRT</name>
<evidence type="ECO:0000256" key="3">
    <source>
        <dbReference type="ARBA" id="ARBA00023013"/>
    </source>
</evidence>
<feature type="region of interest" description="Disordered" evidence="5">
    <location>
        <begin position="1"/>
        <end position="57"/>
    </location>
</feature>
<sequence length="250" mass="27555">MVEEGEGNTEVAMIDHLVAPEVRPQAQPATMDSSAAAAGSNGVAKRRRTENGENQSLKFFSNDSTCIQHRSDANHQNSASATPVSLAVGETFHCQLSTNFWASDSCCSSNGSSEVEKDRRFADLEEDCGEADSSASRFSRERREKMPSSEAGGEELDSMNAPVESTPPERTELQSSNSTMLHGRHGKIGKPEIKRPSDFEIEEFFAAAEADNILDLEHFKSKYNFDFIKEEPLKGRFEWHHISSGGNFSE</sequence>
<dbReference type="GO" id="GO:0051726">
    <property type="term" value="P:regulation of cell cycle"/>
    <property type="evidence" value="ECO:0007669"/>
    <property type="project" value="InterPro"/>
</dbReference>
<evidence type="ECO:0000313" key="8">
    <source>
        <dbReference type="Proteomes" id="UP001345219"/>
    </source>
</evidence>
<dbReference type="GO" id="GO:0004861">
    <property type="term" value="F:cyclin-dependent protein serine/threonine kinase inhibitor activity"/>
    <property type="evidence" value="ECO:0007669"/>
    <property type="project" value="InterPro"/>
</dbReference>
<feature type="domain" description="Cyclin-dependent kinase inhibitor" evidence="6">
    <location>
        <begin position="200"/>
        <end position="241"/>
    </location>
</feature>